<dbReference type="EMBL" id="PGCI01000653">
    <property type="protein sequence ID" value="PLW22772.1"/>
    <property type="molecule type" value="Genomic_DNA"/>
</dbReference>
<feature type="compositionally biased region" description="Gly residues" evidence="1">
    <location>
        <begin position="516"/>
        <end position="525"/>
    </location>
</feature>
<organism evidence="2 3">
    <name type="scientific">Puccinia coronata f. sp. avenae</name>
    <dbReference type="NCBI Taxonomy" id="200324"/>
    <lineage>
        <taxon>Eukaryota</taxon>
        <taxon>Fungi</taxon>
        <taxon>Dikarya</taxon>
        <taxon>Basidiomycota</taxon>
        <taxon>Pucciniomycotina</taxon>
        <taxon>Pucciniomycetes</taxon>
        <taxon>Pucciniales</taxon>
        <taxon>Pucciniaceae</taxon>
        <taxon>Puccinia</taxon>
    </lineage>
</organism>
<sequence>MFHPTPCRGTIINLPLLDQQSQSYPLPSHQSLNAANSANNAFQTQHLPPSNSSQAARPASLAQSAQPAKRKAAPRKSRKKGRVEGKDANPTPANTSSSNQPAPPSNGNEAARPAPLAEFAQPAPRQSRKKRRVEDEDDDEPRYPQPIEELLKQSAAQLRKVAQENSKGTFSAADEAFFLEFYQKQEQELAIKAIERCVSLPMVHAFLGRRLAVREVNRWNRFLQTNQAREIFQQSGKGVKNRETMKKLSAAYSLLTPEEKAALVRDIDADDLDLDDVAGVTPANLPLVRATVPHLFLKEKAMKVLNKWASEAVNIAKTCNCEVVFFAVSKHLAKHSFRLSRCTPGAEGSVQTLNDIDGVSHFAARLQALVTGNSVAQLTINEKLPEAEPKSRRKLVPQVSAALATMLAQSTKNVLTEWPWTNTDNILQQARVKVVLSPKGVSKLLWIKTSNRHLHKVPALQILLDLREGHLKVGPMTEEELNNANVPSGADGGRLDCSAAGGDGTQDGGHDQSAAGGNGAEGDLGGNRSTAGGDGAEGGRYDGSVARGDGAEGRDNCSNEINSPRGDQDSSDDSSAGAGGSGGWENDGGDSDSSGTKSTKVDHDR</sequence>
<gene>
    <name evidence="2" type="ORF">PCASD_14668</name>
</gene>
<accession>A0A2N5TBB6</accession>
<feature type="compositionally biased region" description="Gly residues" evidence="1">
    <location>
        <begin position="577"/>
        <end position="586"/>
    </location>
</feature>
<feature type="region of interest" description="Disordered" evidence="1">
    <location>
        <begin position="478"/>
        <end position="605"/>
    </location>
</feature>
<feature type="compositionally biased region" description="Polar residues" evidence="1">
    <location>
        <begin position="91"/>
        <end position="108"/>
    </location>
</feature>
<proteinExistence type="predicted"/>
<dbReference type="Proteomes" id="UP000235392">
    <property type="component" value="Unassembled WGS sequence"/>
</dbReference>
<feature type="compositionally biased region" description="Basic residues" evidence="1">
    <location>
        <begin position="68"/>
        <end position="81"/>
    </location>
</feature>
<evidence type="ECO:0000313" key="2">
    <source>
        <dbReference type="EMBL" id="PLW22772.1"/>
    </source>
</evidence>
<dbReference type="AlphaFoldDB" id="A0A2N5TBB6"/>
<evidence type="ECO:0000256" key="1">
    <source>
        <dbReference type="SAM" id="MobiDB-lite"/>
    </source>
</evidence>
<evidence type="ECO:0000313" key="3">
    <source>
        <dbReference type="Proteomes" id="UP000235392"/>
    </source>
</evidence>
<feature type="region of interest" description="Disordered" evidence="1">
    <location>
        <begin position="42"/>
        <end position="145"/>
    </location>
</feature>
<comment type="caution">
    <text evidence="2">The sequence shown here is derived from an EMBL/GenBank/DDBJ whole genome shotgun (WGS) entry which is preliminary data.</text>
</comment>
<protein>
    <submittedName>
        <fullName evidence="2">Uncharacterized protein</fullName>
    </submittedName>
</protein>
<name>A0A2N5TBB6_9BASI</name>
<reference evidence="2 3" key="1">
    <citation type="submission" date="2017-11" db="EMBL/GenBank/DDBJ databases">
        <title>De novo assembly and phasing of dikaryotic genomes from two isolates of Puccinia coronata f. sp. avenae, the causal agent of oat crown rust.</title>
        <authorList>
            <person name="Miller M.E."/>
            <person name="Zhang Y."/>
            <person name="Omidvar V."/>
            <person name="Sperschneider J."/>
            <person name="Schwessinger B."/>
            <person name="Raley C."/>
            <person name="Palmer J.M."/>
            <person name="Garnica D."/>
            <person name="Upadhyaya N."/>
            <person name="Rathjen J."/>
            <person name="Taylor J.M."/>
            <person name="Park R.F."/>
            <person name="Dodds P.N."/>
            <person name="Hirsch C.D."/>
            <person name="Kianian S.F."/>
            <person name="Figueroa M."/>
        </authorList>
    </citation>
    <scope>NUCLEOTIDE SEQUENCE [LARGE SCALE GENOMIC DNA]</scope>
    <source>
        <strain evidence="2">12SD80</strain>
    </source>
</reference>
<feature type="compositionally biased region" description="Polar residues" evidence="1">
    <location>
        <begin position="42"/>
        <end position="55"/>
    </location>
</feature>